<dbReference type="Gene3D" id="3.40.50.300">
    <property type="entry name" value="P-loop containing nucleotide triphosphate hydrolases"/>
    <property type="match status" value="1"/>
</dbReference>
<comment type="pathway">
    <text evidence="1 4">Cofactor biosynthesis; adenosylcobalamin biosynthesis.</text>
</comment>
<reference evidence="7 8" key="1">
    <citation type="submission" date="2010-02" db="EMBL/GenBank/DDBJ databases">
        <authorList>
            <person name="Weinstock G."/>
            <person name="Sodergren E."/>
            <person name="Clifton S."/>
            <person name="Fulton L."/>
            <person name="Fulton B."/>
            <person name="Courtney L."/>
            <person name="Fronick C."/>
            <person name="Harrison M."/>
            <person name="Strong C."/>
            <person name="Farmer C."/>
            <person name="Delahaunty K."/>
            <person name="Markovic C."/>
            <person name="Hall O."/>
            <person name="Minx P."/>
            <person name="Tomlinson C."/>
            <person name="Mitreva M."/>
            <person name="Nelson J."/>
            <person name="Hou S."/>
            <person name="Wollam A."/>
            <person name="Pepin K.H."/>
            <person name="Johnson M."/>
            <person name="Bhonagiri V."/>
            <person name="Zhang X."/>
            <person name="Suruliraj S."/>
            <person name="Warren W."/>
            <person name="Chinwalla A."/>
            <person name="Mardis E.R."/>
            <person name="Wilson R.K."/>
        </authorList>
    </citation>
    <scope>NUCLEOTIDE SEQUENCE [LARGE SCALE GENOMIC DNA]</scope>
    <source>
        <strain evidence="7 8">ATCC 33693</strain>
    </source>
</reference>
<dbReference type="Proteomes" id="UP000003748">
    <property type="component" value="Unassembled WGS sequence"/>
</dbReference>
<feature type="active site" description="Nucleophile" evidence="4">
    <location>
        <position position="363"/>
    </location>
</feature>
<dbReference type="InterPro" id="IPR027417">
    <property type="entry name" value="P-loop_NTPase"/>
</dbReference>
<comment type="function">
    <text evidence="4">Catalyzes amidations at positions B, D, E, and G on adenosylcobyrinic A,C-diamide. NH(2) groups are provided by glutamine, and one molecule of ATP is hydrogenolyzed for each amidation.</text>
</comment>
<evidence type="ECO:0000313" key="7">
    <source>
        <dbReference type="EMBL" id="EFE87172.1"/>
    </source>
</evidence>
<protein>
    <recommendedName>
        <fullName evidence="4">Cobyric acid synthase</fullName>
    </recommendedName>
</protein>
<dbReference type="SUPFAM" id="SSF52317">
    <property type="entry name" value="Class I glutamine amidotransferase-like"/>
    <property type="match status" value="1"/>
</dbReference>
<dbReference type="InterPro" id="IPR029062">
    <property type="entry name" value="Class_I_gatase-like"/>
</dbReference>
<feature type="domain" description="CobB/CobQ-like glutamine amidotransferase" evidence="6">
    <location>
        <begin position="284"/>
        <end position="461"/>
    </location>
</feature>
<dbReference type="Pfam" id="PF01656">
    <property type="entry name" value="CbiA"/>
    <property type="match status" value="1"/>
</dbReference>
<evidence type="ECO:0000256" key="1">
    <source>
        <dbReference type="ARBA" id="ARBA00004953"/>
    </source>
</evidence>
<dbReference type="AlphaFoldDB" id="D4CTZ7"/>
<dbReference type="Gene3D" id="3.40.50.880">
    <property type="match status" value="1"/>
</dbReference>
<feature type="domain" description="CobQ/CobB/MinD/ParA nucleotide binding" evidence="5">
    <location>
        <begin position="30"/>
        <end position="259"/>
    </location>
</feature>
<dbReference type="HAMAP" id="MF_00028">
    <property type="entry name" value="CobQ"/>
    <property type="match status" value="1"/>
</dbReference>
<accession>D4CTZ7</accession>
<gene>
    <name evidence="4 7" type="primary">cobQ</name>
    <name evidence="7" type="ORF">FUSPEROL_00870</name>
</gene>
<dbReference type="CDD" id="cd01750">
    <property type="entry name" value="GATase1_CobQ"/>
    <property type="match status" value="1"/>
</dbReference>
<keyword evidence="7" id="KW-0436">Ligase</keyword>
<dbReference type="PROSITE" id="PS51274">
    <property type="entry name" value="GATASE_COBBQ"/>
    <property type="match status" value="1"/>
</dbReference>
<comment type="similarity">
    <text evidence="4">Belongs to the CobB/CobQ family. CobQ subfamily.</text>
</comment>
<evidence type="ECO:0000256" key="4">
    <source>
        <dbReference type="HAMAP-Rule" id="MF_00028"/>
    </source>
</evidence>
<dbReference type="CDD" id="cd05389">
    <property type="entry name" value="CobQ_N"/>
    <property type="match status" value="1"/>
</dbReference>
<dbReference type="HOGENOM" id="CLU_019250_2_2_0"/>
<evidence type="ECO:0000256" key="3">
    <source>
        <dbReference type="ARBA" id="ARBA00022962"/>
    </source>
</evidence>
<dbReference type="InterPro" id="IPR047045">
    <property type="entry name" value="CobQ_N"/>
</dbReference>
<dbReference type="UniPathway" id="UPA00148"/>
<dbReference type="GO" id="GO:0016874">
    <property type="term" value="F:ligase activity"/>
    <property type="evidence" value="ECO:0007669"/>
    <property type="project" value="UniProtKB-KW"/>
</dbReference>
<dbReference type="InterPro" id="IPR011698">
    <property type="entry name" value="GATase_3"/>
</dbReference>
<dbReference type="InterPro" id="IPR033949">
    <property type="entry name" value="CobQ_GATase1"/>
</dbReference>
<comment type="caution">
    <text evidence="7">The sequence shown here is derived from an EMBL/GenBank/DDBJ whole genome shotgun (WGS) entry which is preliminary data.</text>
</comment>
<proteinExistence type="inferred from homology"/>
<dbReference type="PANTHER" id="PTHR21343">
    <property type="entry name" value="DETHIOBIOTIN SYNTHETASE"/>
    <property type="match status" value="1"/>
</dbReference>
<keyword evidence="2 4" id="KW-0169">Cobalamin biosynthesis</keyword>
<keyword evidence="3 4" id="KW-0315">Glutamine amidotransferase</keyword>
<evidence type="ECO:0000313" key="8">
    <source>
        <dbReference type="Proteomes" id="UP000003748"/>
    </source>
</evidence>
<dbReference type="STRING" id="546275.FUSPEROL_00870"/>
<dbReference type="EMBL" id="ACJY01000049">
    <property type="protein sequence ID" value="EFE87172.1"/>
    <property type="molecule type" value="Genomic_DNA"/>
</dbReference>
<evidence type="ECO:0000259" key="6">
    <source>
        <dbReference type="Pfam" id="PF07685"/>
    </source>
</evidence>
<evidence type="ECO:0000259" key="5">
    <source>
        <dbReference type="Pfam" id="PF01656"/>
    </source>
</evidence>
<dbReference type="NCBIfam" id="NF001989">
    <property type="entry name" value="PRK00784.1"/>
    <property type="match status" value="1"/>
</dbReference>
<dbReference type="NCBIfam" id="TIGR00313">
    <property type="entry name" value="cobQ"/>
    <property type="match status" value="1"/>
</dbReference>
<dbReference type="SUPFAM" id="SSF52540">
    <property type="entry name" value="P-loop containing nucleoside triphosphate hydrolases"/>
    <property type="match status" value="1"/>
</dbReference>
<dbReference type="PANTHER" id="PTHR21343:SF1">
    <property type="entry name" value="COBYRIC ACID SYNTHASE"/>
    <property type="match status" value="1"/>
</dbReference>
<dbReference type="eggNOG" id="COG1492">
    <property type="taxonomic scope" value="Bacteria"/>
</dbReference>
<dbReference type="GO" id="GO:0015420">
    <property type="term" value="F:ABC-type vitamin B12 transporter activity"/>
    <property type="evidence" value="ECO:0007669"/>
    <property type="project" value="UniProtKB-UniRule"/>
</dbReference>
<feature type="active site" evidence="4">
    <location>
        <position position="454"/>
    </location>
</feature>
<sequence>MGEMINCQGNLCYNKNKNSFGGYMKKHKNIMIQGTGSSVGKTLMVAGLCRIFAQDGYRTTPFKSQNMALNSFVDIEGLEMSRGTVIQAEAAYEIPRAFMNPILLKPNSDNNSQVIINGKVAYTADAKNYFSNSKELKKIALDSYKNNIENNFDIAVLEGGGSPAEINLREYDLVNMGMAELVDSPVILVGNIDIGGVFASIYGTVMLLDEADRKRIKGYIINKFRGDSDLLKPAIEILDKKFKEEGLDIKFLGVLPYADLRIEEEDSLSDEDKRIYSDDKEYINISVIKTKKMSNFTDFHAFKQYDDVRLKYVYDAKDLGNEDIIIFPGSKNTITDLEDLKQRGIFDKVKELKEKGKIIIGICGGLQMLGKKIYDPKHLESDILETEGFNFFDYETTFDEIKKTEQVTKRLELTEGILKDFTNYEVKGYEIHQGISTFDSPVICKDRVFATYIHGIFDNSKFTNDFLNIVRREKSMPEQKEIFSFNEFKEKEYDKLAELLRKNLDMAEIYKILEKK</sequence>
<organism evidence="7 8">
    <name type="scientific">Fusobacterium periodonticum ATCC 33693</name>
    <dbReference type="NCBI Taxonomy" id="546275"/>
    <lineage>
        <taxon>Bacteria</taxon>
        <taxon>Fusobacteriati</taxon>
        <taxon>Fusobacteriota</taxon>
        <taxon>Fusobacteriia</taxon>
        <taxon>Fusobacteriales</taxon>
        <taxon>Fusobacteriaceae</taxon>
        <taxon>Fusobacterium</taxon>
    </lineage>
</organism>
<dbReference type="InterPro" id="IPR004459">
    <property type="entry name" value="CobQ_synth"/>
</dbReference>
<dbReference type="GO" id="GO:0009236">
    <property type="term" value="P:cobalamin biosynthetic process"/>
    <property type="evidence" value="ECO:0007669"/>
    <property type="project" value="UniProtKB-UniRule"/>
</dbReference>
<dbReference type="Pfam" id="PF07685">
    <property type="entry name" value="GATase_3"/>
    <property type="match status" value="1"/>
</dbReference>
<dbReference type="InterPro" id="IPR002586">
    <property type="entry name" value="CobQ/CobB/MinD/ParA_Nub-bd_dom"/>
</dbReference>
<evidence type="ECO:0000256" key="2">
    <source>
        <dbReference type="ARBA" id="ARBA00022573"/>
    </source>
</evidence>
<name>D4CTZ7_9FUSO</name>